<feature type="binding site" evidence="6">
    <location>
        <position position="230"/>
    </location>
    <ligand>
        <name>FAD</name>
        <dbReference type="ChEBI" id="CHEBI:57692"/>
    </ligand>
</feature>
<dbReference type="SUPFAM" id="SSF54373">
    <property type="entry name" value="FAD-linked reductases, C-terminal domain"/>
    <property type="match status" value="1"/>
</dbReference>
<dbReference type="InterPro" id="IPR000172">
    <property type="entry name" value="GMC_OxRdtase_N"/>
</dbReference>
<protein>
    <submittedName>
        <fullName evidence="10">Oxidoreductase</fullName>
    </submittedName>
</protein>
<gene>
    <name evidence="10" type="ORF">VP02_00145</name>
</gene>
<dbReference type="EMBL" id="JZXC01000001">
    <property type="protein sequence ID" value="KKA09817.1"/>
    <property type="molecule type" value="Genomic_DNA"/>
</dbReference>
<dbReference type="Pfam" id="PF00732">
    <property type="entry name" value="GMC_oxred_N"/>
    <property type="match status" value="1"/>
</dbReference>
<dbReference type="PIRSF" id="PIRSF000137">
    <property type="entry name" value="Alcohol_oxidase"/>
    <property type="match status" value="1"/>
</dbReference>
<evidence type="ECO:0000256" key="3">
    <source>
        <dbReference type="ARBA" id="ARBA00022630"/>
    </source>
</evidence>
<sequence>MPMNSELKKRHFDFIVCGAGTAGSVVAGRLAENPEVEVLLIEAGGSDDHPHVLEPGNWPLNLGTERDWNFVGAANPHLNDRKIPLNMGRGLGGGSSVNVMLWARGHKNDWEDFAAQSGEPAWNYASVLKIYQRVEDYQGTCDSVRRGTGGPVHVALVQNAQPIANAMISAAAGMGIPVFDNPNGAMMEGRGGAALNDLIVKDGRRNSIYRAYVAPRCGQPNLTVLTDTLVSRMLFMDQRVIGVQTINNGQTECFYANHEVILSLGAVNTPKVLMQSGVGPEEELQRHGIPVVQHLPGVGANHQDHVSFAVIFEYATPQPVGYGGSEATLYWSSESALHLPDMFHCQVEFPVPSAETASLGVPAHGWTMFAGLAHPESRGQIKLSGPNVTDGPIIQPNTLSHPTDRRNALENIRFVQELGAQAPFKGLVKSESLPGKLNTQSLEHYARNAAVTYWHQCGTAKMGQDAMSVVDGQLRVYGIQGLRIADASIMPHVTSGNTMAPCVVIGERAVEAIRATYNL</sequence>
<dbReference type="GO" id="GO:0016614">
    <property type="term" value="F:oxidoreductase activity, acting on CH-OH group of donors"/>
    <property type="evidence" value="ECO:0007669"/>
    <property type="project" value="InterPro"/>
</dbReference>
<feature type="binding site" evidence="6">
    <location>
        <begin position="454"/>
        <end position="455"/>
    </location>
    <ligand>
        <name>FAD</name>
        <dbReference type="ChEBI" id="CHEBI:57692"/>
    </ligand>
</feature>
<keyword evidence="4 6" id="KW-0274">FAD</keyword>
<evidence type="ECO:0000259" key="8">
    <source>
        <dbReference type="PROSITE" id="PS00623"/>
    </source>
</evidence>
<evidence type="ECO:0000256" key="2">
    <source>
        <dbReference type="ARBA" id="ARBA00010790"/>
    </source>
</evidence>
<comment type="cofactor">
    <cofactor evidence="1 6">
        <name>FAD</name>
        <dbReference type="ChEBI" id="CHEBI:57692"/>
    </cofactor>
</comment>
<dbReference type="InterPro" id="IPR007867">
    <property type="entry name" value="GMC_OxRtase_C"/>
</dbReference>
<evidence type="ECO:0000259" key="9">
    <source>
        <dbReference type="PROSITE" id="PS00624"/>
    </source>
</evidence>
<dbReference type="Gene3D" id="3.50.50.60">
    <property type="entry name" value="FAD/NAD(P)-binding domain"/>
    <property type="match status" value="1"/>
</dbReference>
<reference evidence="10 11" key="1">
    <citation type="submission" date="2015-03" db="EMBL/GenBank/DDBJ databases">
        <title>Pseudomonas fluorescens 1855-344 Genome sequencing and assembly.</title>
        <authorList>
            <person name="Eng W.W.H."/>
            <person name="Gan H.M."/>
            <person name="Savka M.A."/>
        </authorList>
    </citation>
    <scope>NUCLEOTIDE SEQUENCE [LARGE SCALE GENOMIC DNA]</scope>
    <source>
        <strain evidence="10 11">1855-344</strain>
    </source>
</reference>
<keyword evidence="3 7" id="KW-0285">Flavoprotein</keyword>
<feature type="domain" description="Glucose-methanol-choline oxidoreductase N-terminal" evidence="9">
    <location>
        <begin position="265"/>
        <end position="279"/>
    </location>
</feature>
<evidence type="ECO:0000256" key="1">
    <source>
        <dbReference type="ARBA" id="ARBA00001974"/>
    </source>
</evidence>
<dbReference type="PATRIC" id="fig|132476.4.peg.31"/>
<feature type="binding site" evidence="6">
    <location>
        <position position="453"/>
    </location>
    <ligand>
        <name>substrate</name>
    </ligand>
</feature>
<keyword evidence="5" id="KW-0560">Oxidoreductase</keyword>
<evidence type="ECO:0000313" key="11">
    <source>
        <dbReference type="Proteomes" id="UP000033662"/>
    </source>
</evidence>
<dbReference type="Gene3D" id="3.30.560.10">
    <property type="entry name" value="Glucose Oxidase, domain 3"/>
    <property type="match status" value="1"/>
</dbReference>
<dbReference type="PANTHER" id="PTHR11552">
    <property type="entry name" value="GLUCOSE-METHANOL-CHOLINE GMC OXIDOREDUCTASE"/>
    <property type="match status" value="1"/>
</dbReference>
<dbReference type="InterPro" id="IPR012132">
    <property type="entry name" value="GMC_OxRdtase"/>
</dbReference>
<comment type="caution">
    <text evidence="10">The sequence shown here is derived from an EMBL/GenBank/DDBJ whole genome shotgun (WGS) entry which is preliminary data.</text>
</comment>
<dbReference type="Pfam" id="PF05199">
    <property type="entry name" value="GMC_oxred_C"/>
    <property type="match status" value="1"/>
</dbReference>
<dbReference type="Proteomes" id="UP000033662">
    <property type="component" value="Unassembled WGS sequence"/>
</dbReference>
<dbReference type="SUPFAM" id="SSF51905">
    <property type="entry name" value="FAD/NAD(P)-binding domain"/>
    <property type="match status" value="1"/>
</dbReference>
<evidence type="ECO:0000256" key="7">
    <source>
        <dbReference type="RuleBase" id="RU003968"/>
    </source>
</evidence>
<proteinExistence type="inferred from homology"/>
<accession>A0A0F4XVB5</accession>
<dbReference type="GO" id="GO:0050660">
    <property type="term" value="F:flavin adenine dinucleotide binding"/>
    <property type="evidence" value="ECO:0007669"/>
    <property type="project" value="InterPro"/>
</dbReference>
<evidence type="ECO:0000256" key="6">
    <source>
        <dbReference type="PIRSR" id="PIRSR000137-2"/>
    </source>
</evidence>
<evidence type="ECO:0000256" key="5">
    <source>
        <dbReference type="ARBA" id="ARBA00023002"/>
    </source>
</evidence>
<dbReference type="PANTHER" id="PTHR11552:SF147">
    <property type="entry name" value="CHOLINE DEHYDROGENASE, MITOCHONDRIAL"/>
    <property type="match status" value="1"/>
</dbReference>
<comment type="similarity">
    <text evidence="2 7">Belongs to the GMC oxidoreductase family.</text>
</comment>
<name>A0A0F4XVB5_9PSED</name>
<dbReference type="InterPro" id="IPR036188">
    <property type="entry name" value="FAD/NAD-bd_sf"/>
</dbReference>
<dbReference type="PROSITE" id="PS00624">
    <property type="entry name" value="GMC_OXRED_2"/>
    <property type="match status" value="1"/>
</dbReference>
<dbReference type="AlphaFoldDB" id="A0A0F4XVB5"/>
<dbReference type="PROSITE" id="PS00623">
    <property type="entry name" value="GMC_OXRED_1"/>
    <property type="match status" value="1"/>
</dbReference>
<evidence type="ECO:0000313" key="10">
    <source>
        <dbReference type="EMBL" id="KKA09817.1"/>
    </source>
</evidence>
<feature type="domain" description="Glucose-methanol-choline oxidoreductase N-terminal" evidence="8">
    <location>
        <begin position="88"/>
        <end position="111"/>
    </location>
</feature>
<evidence type="ECO:0000256" key="4">
    <source>
        <dbReference type="ARBA" id="ARBA00022827"/>
    </source>
</evidence>
<organism evidence="10 11">
    <name type="scientific">Pseudomonas kilonensis</name>
    <dbReference type="NCBI Taxonomy" id="132476"/>
    <lineage>
        <taxon>Bacteria</taxon>
        <taxon>Pseudomonadati</taxon>
        <taxon>Pseudomonadota</taxon>
        <taxon>Gammaproteobacteria</taxon>
        <taxon>Pseudomonadales</taxon>
        <taxon>Pseudomonadaceae</taxon>
        <taxon>Pseudomonas</taxon>
    </lineage>
</organism>